<evidence type="ECO:0000313" key="1">
    <source>
        <dbReference type="EMBL" id="PSB19237.1"/>
    </source>
</evidence>
<sequence length="67" mass="7952">MKPSIATFMEEQLFLTPALDRYLINSQLILKFSKDRIRAFQYIDPTNFQSDSQMPLLLSRFRLNILL</sequence>
<reference evidence="1 2" key="1">
    <citation type="submission" date="2018-02" db="EMBL/GenBank/DDBJ databases">
        <authorList>
            <person name="Cohen D.B."/>
            <person name="Kent A.D."/>
        </authorList>
    </citation>
    <scope>NUCLEOTIDE SEQUENCE [LARGE SCALE GENOMIC DNA]</scope>
    <source>
        <strain evidence="1 2">ULC007</strain>
    </source>
</reference>
<dbReference type="Proteomes" id="UP000238634">
    <property type="component" value="Unassembled WGS sequence"/>
</dbReference>
<keyword evidence="2" id="KW-1185">Reference proteome</keyword>
<dbReference type="AlphaFoldDB" id="A0A2T1DFJ6"/>
<reference evidence="1 2" key="2">
    <citation type="submission" date="2018-03" db="EMBL/GenBank/DDBJ databases">
        <title>The ancient ancestry and fast evolution of plastids.</title>
        <authorList>
            <person name="Moore K.R."/>
            <person name="Magnabosco C."/>
            <person name="Momper L."/>
            <person name="Gold D.A."/>
            <person name="Bosak T."/>
            <person name="Fournier G.P."/>
        </authorList>
    </citation>
    <scope>NUCLEOTIDE SEQUENCE [LARGE SCALE GENOMIC DNA]</scope>
    <source>
        <strain evidence="1 2">ULC007</strain>
    </source>
</reference>
<organism evidence="1 2">
    <name type="scientific">Phormidesmis priestleyi ULC007</name>
    <dbReference type="NCBI Taxonomy" id="1920490"/>
    <lineage>
        <taxon>Bacteria</taxon>
        <taxon>Bacillati</taxon>
        <taxon>Cyanobacteriota</taxon>
        <taxon>Cyanophyceae</taxon>
        <taxon>Leptolyngbyales</taxon>
        <taxon>Leptolyngbyaceae</taxon>
        <taxon>Phormidesmis</taxon>
    </lineage>
</organism>
<proteinExistence type="predicted"/>
<comment type="caution">
    <text evidence="1">The sequence shown here is derived from an EMBL/GenBank/DDBJ whole genome shotgun (WGS) entry which is preliminary data.</text>
</comment>
<dbReference type="STRING" id="1920490.GCA_001895925_04448"/>
<protein>
    <submittedName>
        <fullName evidence="1">Uncharacterized protein</fullName>
    </submittedName>
</protein>
<name>A0A2T1DFJ6_9CYAN</name>
<accession>A0A2T1DFJ6</accession>
<gene>
    <name evidence="1" type="ORF">C7B65_11720</name>
</gene>
<dbReference type="EMBL" id="PVWG01000011">
    <property type="protein sequence ID" value="PSB19237.1"/>
    <property type="molecule type" value="Genomic_DNA"/>
</dbReference>
<evidence type="ECO:0000313" key="2">
    <source>
        <dbReference type="Proteomes" id="UP000238634"/>
    </source>
</evidence>